<dbReference type="RefSeq" id="WP_121910388.1">
    <property type="nucleotide sequence ID" value="NZ_CP068291.1"/>
</dbReference>
<organism evidence="2 3">
    <name type="scientific">Corynebacterium macginleyi</name>
    <dbReference type="NCBI Taxonomy" id="38290"/>
    <lineage>
        <taxon>Bacteria</taxon>
        <taxon>Bacillati</taxon>
        <taxon>Actinomycetota</taxon>
        <taxon>Actinomycetes</taxon>
        <taxon>Mycobacteriales</taxon>
        <taxon>Corynebacteriaceae</taxon>
        <taxon>Corynebacterium</taxon>
    </lineage>
</organism>
<dbReference type="AlphaFoldDB" id="A0A3M0GUT6"/>
<evidence type="ECO:0000313" key="4">
    <source>
        <dbReference type="Proteomes" id="UP001518680"/>
    </source>
</evidence>
<reference evidence="2 3" key="1">
    <citation type="submission" date="2018-10" db="EMBL/GenBank/DDBJ databases">
        <title>Corynebacterium macginleyi genome sequencing and assembly of the type strain and two clinical samples.</title>
        <authorList>
            <person name="Bernier A.-M."/>
            <person name="Bernard K."/>
        </authorList>
    </citation>
    <scope>NUCLEOTIDE SEQUENCE [LARGE SCALE GENOMIC DNA]</scope>
    <source>
        <strain evidence="2 3">NML 120205</strain>
    </source>
</reference>
<gene>
    <name evidence="2" type="ORF">D9543_06440</name>
    <name evidence="1" type="ORF">GWO63_003760</name>
</gene>
<reference evidence="1 4" key="2">
    <citation type="submission" date="2021-01" db="EMBL/GenBank/DDBJ databases">
        <title>Complete genome sequences of Corynebacterium macginleyi strains isolated from infectious keratitis.</title>
        <authorList>
            <person name="Sagerfors S."/>
            <person name="Poehlein A."/>
            <person name="Soderquist B."/>
            <person name="Bruggemann H."/>
        </authorList>
    </citation>
    <scope>NUCLEOTIDE SEQUENCE [LARGE SCALE GENOMIC DNA]</scope>
    <source>
        <strain evidence="1 4">12T220</strain>
    </source>
</reference>
<dbReference type="Proteomes" id="UP001518680">
    <property type="component" value="Unassembled WGS sequence"/>
</dbReference>
<dbReference type="OrthoDB" id="4420480at2"/>
<dbReference type="EMBL" id="REGC01000006">
    <property type="protein sequence ID" value="RMB60709.1"/>
    <property type="molecule type" value="Genomic_DNA"/>
</dbReference>
<comment type="caution">
    <text evidence="2">The sequence shown here is derived from an EMBL/GenBank/DDBJ whole genome shotgun (WGS) entry which is preliminary data.</text>
</comment>
<sequence length="175" mass="18802">MMPWQWNGSTLRDARGTDLAWVRDGVLTITGTLSGEHARPDTVFDVETSLDGTNTSCRFFLRARPRVSRSTDSGAAPRVEVSQVGLTVARLRATCGDARYLLERCAIFGKQRRIMALGGQDSSPLGSEVARVTPRGRGLEISAANGEGCTLPHADAVVLSYSCLLVDAAPRIVRG</sequence>
<dbReference type="Proteomes" id="UP000270649">
    <property type="component" value="Unassembled WGS sequence"/>
</dbReference>
<evidence type="ECO:0000313" key="3">
    <source>
        <dbReference type="Proteomes" id="UP000270649"/>
    </source>
</evidence>
<dbReference type="EMBL" id="JAACBX020000001">
    <property type="protein sequence ID" value="MBM0243407.1"/>
    <property type="molecule type" value="Genomic_DNA"/>
</dbReference>
<name>A0A3M0GUT6_9CORY</name>
<protein>
    <submittedName>
        <fullName evidence="2">Uncharacterized protein</fullName>
    </submittedName>
</protein>
<evidence type="ECO:0000313" key="2">
    <source>
        <dbReference type="EMBL" id="RMB60709.1"/>
    </source>
</evidence>
<evidence type="ECO:0000313" key="1">
    <source>
        <dbReference type="EMBL" id="MBM0243407.1"/>
    </source>
</evidence>
<keyword evidence="4" id="KW-1185">Reference proteome</keyword>
<proteinExistence type="predicted"/>
<accession>A0A3M0GUT6</accession>